<evidence type="ECO:0000256" key="1">
    <source>
        <dbReference type="SAM" id="Phobius"/>
    </source>
</evidence>
<sequence length="104" mass="10912">MIHFAVELIGSLPADVTVPPIAPDFSAPFMVGVQTVVSYILGAALVIMFGVLIVAVASLGFKSIVPERMQSWAGENVATVAIATIILGSISGIFAWLVNFNFGF</sequence>
<gene>
    <name evidence="2" type="ORF">FB472_1202</name>
</gene>
<name>A0A8H2K4I1_9MICO</name>
<evidence type="ECO:0000313" key="3">
    <source>
        <dbReference type="Proteomes" id="UP000316560"/>
    </source>
</evidence>
<keyword evidence="1" id="KW-1133">Transmembrane helix</keyword>
<comment type="caution">
    <text evidence="2">The sequence shown here is derived from an EMBL/GenBank/DDBJ whole genome shotgun (WGS) entry which is preliminary data.</text>
</comment>
<dbReference type="Proteomes" id="UP000316560">
    <property type="component" value="Unassembled WGS sequence"/>
</dbReference>
<dbReference type="AlphaFoldDB" id="A0A8H2K4I1"/>
<feature type="transmembrane region" description="Helical" evidence="1">
    <location>
        <begin position="77"/>
        <end position="98"/>
    </location>
</feature>
<keyword evidence="1" id="KW-0472">Membrane</keyword>
<dbReference type="RefSeq" id="WP_141990100.1">
    <property type="nucleotide sequence ID" value="NZ_VFRA01000001.1"/>
</dbReference>
<organism evidence="2 3">
    <name type="scientific">Rhodoglobus vestalii</name>
    <dbReference type="NCBI Taxonomy" id="193384"/>
    <lineage>
        <taxon>Bacteria</taxon>
        <taxon>Bacillati</taxon>
        <taxon>Actinomycetota</taxon>
        <taxon>Actinomycetes</taxon>
        <taxon>Micrococcales</taxon>
        <taxon>Microbacteriaceae</taxon>
        <taxon>Rhodoglobus</taxon>
    </lineage>
</organism>
<dbReference type="OrthoDB" id="5072479at2"/>
<feature type="transmembrane region" description="Helical" evidence="1">
    <location>
        <begin position="39"/>
        <end position="65"/>
    </location>
</feature>
<keyword evidence="1" id="KW-0812">Transmembrane</keyword>
<proteinExistence type="predicted"/>
<accession>A0A8H2K4I1</accession>
<protein>
    <submittedName>
        <fullName evidence="2">Uncharacterized protein</fullName>
    </submittedName>
</protein>
<evidence type="ECO:0000313" key="2">
    <source>
        <dbReference type="EMBL" id="TQO19633.1"/>
    </source>
</evidence>
<reference evidence="2 3" key="1">
    <citation type="submission" date="2019-06" db="EMBL/GenBank/DDBJ databases">
        <title>Sequencing the genomes of 1000 actinobacteria strains.</title>
        <authorList>
            <person name="Klenk H.-P."/>
        </authorList>
    </citation>
    <scope>NUCLEOTIDE SEQUENCE [LARGE SCALE GENOMIC DNA]</scope>
    <source>
        <strain evidence="2 3">DSM 21947</strain>
    </source>
</reference>
<keyword evidence="3" id="KW-1185">Reference proteome</keyword>
<dbReference type="EMBL" id="VFRA01000001">
    <property type="protein sequence ID" value="TQO19633.1"/>
    <property type="molecule type" value="Genomic_DNA"/>
</dbReference>